<keyword evidence="2" id="KW-1185">Reference proteome</keyword>
<organism evidence="1 2">
    <name type="scientific">Xylaria curta</name>
    <dbReference type="NCBI Taxonomy" id="42375"/>
    <lineage>
        <taxon>Eukaryota</taxon>
        <taxon>Fungi</taxon>
        <taxon>Dikarya</taxon>
        <taxon>Ascomycota</taxon>
        <taxon>Pezizomycotina</taxon>
        <taxon>Sordariomycetes</taxon>
        <taxon>Xylariomycetidae</taxon>
        <taxon>Xylariales</taxon>
        <taxon>Xylariaceae</taxon>
        <taxon>Xylaria</taxon>
    </lineage>
</organism>
<accession>A0ACC1NZZ7</accession>
<name>A0ACC1NZZ7_9PEZI</name>
<comment type="caution">
    <text evidence="1">The sequence shown here is derived from an EMBL/GenBank/DDBJ whole genome shotgun (WGS) entry which is preliminary data.</text>
</comment>
<gene>
    <name evidence="1" type="ORF">NUW58_g5929</name>
</gene>
<reference evidence="1" key="1">
    <citation type="submission" date="2022-10" db="EMBL/GenBank/DDBJ databases">
        <title>Genome Sequence of Xylaria curta.</title>
        <authorList>
            <person name="Buettner E."/>
        </authorList>
    </citation>
    <scope>NUCLEOTIDE SEQUENCE</scope>
    <source>
        <strain evidence="1">Babe10</strain>
    </source>
</reference>
<evidence type="ECO:0000313" key="1">
    <source>
        <dbReference type="EMBL" id="KAJ2984687.1"/>
    </source>
</evidence>
<proteinExistence type="predicted"/>
<protein>
    <submittedName>
        <fullName evidence="1">Uncharacterized protein</fullName>
    </submittedName>
</protein>
<dbReference type="EMBL" id="JAPDGR010001244">
    <property type="protein sequence ID" value="KAJ2984687.1"/>
    <property type="molecule type" value="Genomic_DNA"/>
</dbReference>
<evidence type="ECO:0000313" key="2">
    <source>
        <dbReference type="Proteomes" id="UP001143856"/>
    </source>
</evidence>
<sequence>MRASSFAALSAAALASAAPSISNPQTAIVVVETAHGGAHNDRTNRTITVPFDIVYFNHDALAAVSTLYLLGPDNAICTPYKDENGTVNGGRPFSVGYPSLLSTNSVVVGSLVCTLQNPI</sequence>
<dbReference type="Proteomes" id="UP001143856">
    <property type="component" value="Unassembled WGS sequence"/>
</dbReference>